<dbReference type="CDD" id="cd05233">
    <property type="entry name" value="SDR_c"/>
    <property type="match status" value="1"/>
</dbReference>
<sequence>MNRLKDKVAVITGGTGGIGLATANLFLEQGANVVLVDNNPKAIEESRAKFSTKNISFFQADVSKKEDNIKFLNHALKTFGKIDIFFANAGIEGISSPISEYPEDIFDKVIAVNLKGVWLGCQHVIPKMEEGGSVIITSSVAGLKGFAGLGAYVATKHAVVGVMRVAAAENAVRKIRVNTIHPGPVDNDMMRRIESDMSPDSPDAVKDGFTSTVPFGRYATSKEVGEIALFLASDESKYITGCTHLIDGGMLNA</sequence>
<dbReference type="FunFam" id="3.40.50.720:FF:000084">
    <property type="entry name" value="Short-chain dehydrogenase reductase"/>
    <property type="match status" value="1"/>
</dbReference>
<dbReference type="EMBL" id="LAZR01000145">
    <property type="protein sequence ID" value="KKN86700.1"/>
    <property type="molecule type" value="Genomic_DNA"/>
</dbReference>
<dbReference type="Pfam" id="PF13561">
    <property type="entry name" value="adh_short_C2"/>
    <property type="match status" value="1"/>
</dbReference>
<dbReference type="AlphaFoldDB" id="A0A0F9U0D1"/>
<dbReference type="InterPro" id="IPR020904">
    <property type="entry name" value="Sc_DH/Rdtase_CS"/>
</dbReference>
<name>A0A0F9U0D1_9ZZZZ</name>
<proteinExistence type="inferred from homology"/>
<accession>A0A0F9U0D1</accession>
<evidence type="ECO:0000313" key="3">
    <source>
        <dbReference type="EMBL" id="KKN86700.1"/>
    </source>
</evidence>
<comment type="similarity">
    <text evidence="1">Belongs to the short-chain dehydrogenases/reductases (SDR) family.</text>
</comment>
<evidence type="ECO:0000256" key="2">
    <source>
        <dbReference type="ARBA" id="ARBA00023002"/>
    </source>
</evidence>
<protein>
    <recommendedName>
        <fullName evidence="4">Oxidoreductase</fullName>
    </recommendedName>
</protein>
<dbReference type="Gene3D" id="3.40.50.720">
    <property type="entry name" value="NAD(P)-binding Rossmann-like Domain"/>
    <property type="match status" value="1"/>
</dbReference>
<dbReference type="InterPro" id="IPR002347">
    <property type="entry name" value="SDR_fam"/>
</dbReference>
<evidence type="ECO:0000256" key="1">
    <source>
        <dbReference type="ARBA" id="ARBA00006484"/>
    </source>
</evidence>
<organism evidence="3">
    <name type="scientific">marine sediment metagenome</name>
    <dbReference type="NCBI Taxonomy" id="412755"/>
    <lineage>
        <taxon>unclassified sequences</taxon>
        <taxon>metagenomes</taxon>
        <taxon>ecological metagenomes</taxon>
    </lineage>
</organism>
<dbReference type="PRINTS" id="PR00081">
    <property type="entry name" value="GDHRDH"/>
</dbReference>
<dbReference type="PANTHER" id="PTHR24321:SF8">
    <property type="entry name" value="ESTRADIOL 17-BETA-DEHYDROGENASE 8-RELATED"/>
    <property type="match status" value="1"/>
</dbReference>
<dbReference type="InterPro" id="IPR036291">
    <property type="entry name" value="NAD(P)-bd_dom_sf"/>
</dbReference>
<dbReference type="SUPFAM" id="SSF51735">
    <property type="entry name" value="NAD(P)-binding Rossmann-fold domains"/>
    <property type="match status" value="1"/>
</dbReference>
<dbReference type="PANTHER" id="PTHR24321">
    <property type="entry name" value="DEHYDROGENASES, SHORT CHAIN"/>
    <property type="match status" value="1"/>
</dbReference>
<dbReference type="GO" id="GO:0016491">
    <property type="term" value="F:oxidoreductase activity"/>
    <property type="evidence" value="ECO:0007669"/>
    <property type="project" value="UniProtKB-KW"/>
</dbReference>
<dbReference type="PRINTS" id="PR00080">
    <property type="entry name" value="SDRFAMILY"/>
</dbReference>
<dbReference type="PROSITE" id="PS00061">
    <property type="entry name" value="ADH_SHORT"/>
    <property type="match status" value="1"/>
</dbReference>
<reference evidence="3" key="1">
    <citation type="journal article" date="2015" name="Nature">
        <title>Complex archaea that bridge the gap between prokaryotes and eukaryotes.</title>
        <authorList>
            <person name="Spang A."/>
            <person name="Saw J.H."/>
            <person name="Jorgensen S.L."/>
            <person name="Zaremba-Niedzwiedzka K."/>
            <person name="Martijn J."/>
            <person name="Lind A.E."/>
            <person name="van Eijk R."/>
            <person name="Schleper C."/>
            <person name="Guy L."/>
            <person name="Ettema T.J."/>
        </authorList>
    </citation>
    <scope>NUCLEOTIDE SEQUENCE</scope>
</reference>
<comment type="caution">
    <text evidence="3">The sequence shown here is derived from an EMBL/GenBank/DDBJ whole genome shotgun (WGS) entry which is preliminary data.</text>
</comment>
<evidence type="ECO:0008006" key="4">
    <source>
        <dbReference type="Google" id="ProtNLM"/>
    </source>
</evidence>
<gene>
    <name evidence="3" type="ORF">LCGC14_0266630</name>
</gene>
<keyword evidence="2" id="KW-0560">Oxidoreductase</keyword>